<organism evidence="1 2">
    <name type="scientific">Algoriphagus ornithinivorans</name>
    <dbReference type="NCBI Taxonomy" id="226506"/>
    <lineage>
        <taxon>Bacteria</taxon>
        <taxon>Pseudomonadati</taxon>
        <taxon>Bacteroidota</taxon>
        <taxon>Cytophagia</taxon>
        <taxon>Cytophagales</taxon>
        <taxon>Cyclobacteriaceae</taxon>
        <taxon>Algoriphagus</taxon>
    </lineage>
</organism>
<dbReference type="Proteomes" id="UP000199564">
    <property type="component" value="Unassembled WGS sequence"/>
</dbReference>
<dbReference type="STRING" id="226506.SAMN04488519_11113"/>
<dbReference type="RefSeq" id="WP_091655277.1">
    <property type="nucleotide sequence ID" value="NZ_FOVW01000011.1"/>
</dbReference>
<reference evidence="2" key="1">
    <citation type="submission" date="2016-10" db="EMBL/GenBank/DDBJ databases">
        <authorList>
            <person name="Varghese N."/>
            <person name="Submissions S."/>
        </authorList>
    </citation>
    <scope>NUCLEOTIDE SEQUENCE [LARGE SCALE GENOMIC DNA]</scope>
    <source>
        <strain evidence="2">DSM 15282</strain>
    </source>
</reference>
<accession>A0A1I5J257</accession>
<keyword evidence="2" id="KW-1185">Reference proteome</keyword>
<protein>
    <recommendedName>
        <fullName evidence="3">Ava_C0101 and related proteins</fullName>
    </recommendedName>
</protein>
<proteinExistence type="predicted"/>
<dbReference type="EMBL" id="FOVW01000011">
    <property type="protein sequence ID" value="SFO66837.1"/>
    <property type="molecule type" value="Genomic_DNA"/>
</dbReference>
<name>A0A1I5J257_9BACT</name>
<gene>
    <name evidence="1" type="ORF">SAMN04488519_11113</name>
</gene>
<dbReference type="AlphaFoldDB" id="A0A1I5J257"/>
<evidence type="ECO:0008006" key="3">
    <source>
        <dbReference type="Google" id="ProtNLM"/>
    </source>
</evidence>
<evidence type="ECO:0000313" key="2">
    <source>
        <dbReference type="Proteomes" id="UP000199564"/>
    </source>
</evidence>
<evidence type="ECO:0000313" key="1">
    <source>
        <dbReference type="EMBL" id="SFO66837.1"/>
    </source>
</evidence>
<sequence length="317" mass="36789">MSTRKNSWPQLDFELYKDTLYLLHHWTQMVGKVRLKKSPWQNHSWHVALYIDAQGFTTGPIPYENGIFEIRLDFTRHELKIKTSNGTRDRFSLGGQTVASFYEQLNEKLKFLGISVKIHPKPNEMPEAIPFAKNTKRVSYLPNEAQKLWKSLIQVQNVFSIFRAKFRGKSSPIHFFWGSFDLAYTRFSGSTAPEFQGEMPNMPLDVMQEAYSHEVFSVGFWLGNADFPEACFYAYCYPNHEHFRAISVQPDTAFWHADMGEFMLPYKAVQTSSNPKETLMSFLQSTYQGATEVGNWDRNELDCDFSHLEKKNSAINL</sequence>
<dbReference type="Pfam" id="PF19459">
    <property type="entry name" value="DUF5996"/>
    <property type="match status" value="1"/>
</dbReference>
<dbReference type="InterPro" id="IPR046038">
    <property type="entry name" value="DUF5996"/>
</dbReference>